<reference evidence="1" key="1">
    <citation type="submission" date="2022-04" db="EMBL/GenBank/DDBJ databases">
        <title>Jade perch genome.</title>
        <authorList>
            <person name="Chao B."/>
        </authorList>
    </citation>
    <scope>NUCLEOTIDE SEQUENCE</scope>
    <source>
        <strain evidence="1">CB-2022</strain>
    </source>
</reference>
<gene>
    <name evidence="1" type="ORF">L3Q82_016693</name>
</gene>
<proteinExistence type="predicted"/>
<name>A0ACB8X7R5_9TELE</name>
<keyword evidence="2" id="KW-1185">Reference proteome</keyword>
<comment type="caution">
    <text evidence="1">The sequence shown here is derived from an EMBL/GenBank/DDBJ whole genome shotgun (WGS) entry which is preliminary data.</text>
</comment>
<sequence>MSHREEAPGKTQDTLERLCLSAGLGTPRGPPEELEEVSGVREVSGIISAQTAASATRPRIKRMKMDGWMDGWMRSGSQETGNEPLDLVGNKLAPVESASSESTLRVTDHAGVQSEERRSSPLEKSLVGDSVLSTPGAALTHDWLSPDRPSALR</sequence>
<evidence type="ECO:0000313" key="1">
    <source>
        <dbReference type="EMBL" id="KAI3376166.1"/>
    </source>
</evidence>
<evidence type="ECO:0000313" key="2">
    <source>
        <dbReference type="Proteomes" id="UP000831701"/>
    </source>
</evidence>
<protein>
    <submittedName>
        <fullName evidence="1">Uncharacterized protein</fullName>
    </submittedName>
</protein>
<accession>A0ACB8X7R5</accession>
<dbReference type="EMBL" id="CM041532">
    <property type="protein sequence ID" value="KAI3376166.1"/>
    <property type="molecule type" value="Genomic_DNA"/>
</dbReference>
<dbReference type="Proteomes" id="UP000831701">
    <property type="component" value="Chromosome 2"/>
</dbReference>
<organism evidence="1 2">
    <name type="scientific">Scortum barcoo</name>
    <name type="common">barcoo grunter</name>
    <dbReference type="NCBI Taxonomy" id="214431"/>
    <lineage>
        <taxon>Eukaryota</taxon>
        <taxon>Metazoa</taxon>
        <taxon>Chordata</taxon>
        <taxon>Craniata</taxon>
        <taxon>Vertebrata</taxon>
        <taxon>Euteleostomi</taxon>
        <taxon>Actinopterygii</taxon>
        <taxon>Neopterygii</taxon>
        <taxon>Teleostei</taxon>
        <taxon>Neoteleostei</taxon>
        <taxon>Acanthomorphata</taxon>
        <taxon>Eupercaria</taxon>
        <taxon>Centrarchiformes</taxon>
        <taxon>Terapontoidei</taxon>
        <taxon>Terapontidae</taxon>
        <taxon>Scortum</taxon>
    </lineage>
</organism>